<name>A0A072PYE0_9EURO</name>
<evidence type="ECO:0000313" key="3">
    <source>
        <dbReference type="Proteomes" id="UP000027920"/>
    </source>
</evidence>
<keyword evidence="1" id="KW-0472">Membrane</keyword>
<dbReference type="RefSeq" id="XP_013263225.1">
    <property type="nucleotide sequence ID" value="XM_013407771.1"/>
</dbReference>
<proteinExistence type="predicted"/>
<keyword evidence="3" id="KW-1185">Reference proteome</keyword>
<gene>
    <name evidence="2" type="ORF">A1O9_02196</name>
</gene>
<dbReference type="SUPFAM" id="SSF53720">
    <property type="entry name" value="ALDH-like"/>
    <property type="match status" value="1"/>
</dbReference>
<dbReference type="VEuPathDB" id="FungiDB:A1O9_02196"/>
<evidence type="ECO:0000256" key="1">
    <source>
        <dbReference type="SAM" id="Phobius"/>
    </source>
</evidence>
<dbReference type="Gene3D" id="3.40.309.10">
    <property type="entry name" value="Aldehyde Dehydrogenase, Chain A, domain 2"/>
    <property type="match status" value="1"/>
</dbReference>
<evidence type="ECO:0008006" key="4">
    <source>
        <dbReference type="Google" id="ProtNLM"/>
    </source>
</evidence>
<dbReference type="STRING" id="1182545.A0A072PYE0"/>
<keyword evidence="1" id="KW-0812">Transmembrane</keyword>
<dbReference type="InterPro" id="IPR016161">
    <property type="entry name" value="Ald_DH/histidinol_DH"/>
</dbReference>
<dbReference type="OrthoDB" id="5596991at2759"/>
<sequence>MATISKEFPNIQISHLDSRAHSYRYKQAQFHRLYDILTKSSSTLKLAIQADSVLTSMEADFEFASTLLELRTHYDSLDLEKDLRAARKVELGLDNIERTRPVGIVYIIPSKSSLAFSVLSALGAAIAAGACAIVELPQTLTQTSAALRKILTDSLDYDTFALSSSRPTSDFTRKCLLVNQTEEVINPLEWAQVLSSPSVAGTVAVVDRTANLSEATQAVAEATFGFSGGSAYAPQLVLVNEFVAEPFLSELVSKFARDLGTTYQKPNGHMSRLQEAPKESSKFDNLKTVVSGSKGDIVEILDRCTPFFERKTPERTILVHRISSLDDALNVLKSQQLAAIFLFAGLPQANYLSRFINADLCTINHIPMELLVGPVAPRHPSLPSTSSPRYASAMFTMPAPQYLPKPHSAQSLTNLKDQELLRKLRDTAMQPLLPIVRKSGHQLNFFGQAIFLGFGMAVTSIIGVSIGGLYLVLRQYRVR</sequence>
<dbReference type="Gene3D" id="3.40.605.10">
    <property type="entry name" value="Aldehyde Dehydrogenase, Chain A, domain 1"/>
    <property type="match status" value="1"/>
</dbReference>
<comment type="caution">
    <text evidence="2">The sequence shown here is derived from an EMBL/GenBank/DDBJ whole genome shotgun (WGS) entry which is preliminary data.</text>
</comment>
<dbReference type="PANTHER" id="PTHR43111:SF1">
    <property type="entry name" value="ALDEHYDE DEHYDROGENASE B-RELATED"/>
    <property type="match status" value="1"/>
</dbReference>
<protein>
    <recommendedName>
        <fullName evidence="4">Aldehyde dehydrogenase domain-containing protein</fullName>
    </recommendedName>
</protein>
<dbReference type="InterPro" id="IPR016162">
    <property type="entry name" value="Ald_DH_N"/>
</dbReference>
<dbReference type="HOGENOM" id="CLU_023881_0_0_1"/>
<dbReference type="GeneID" id="25277141"/>
<keyword evidence="1" id="KW-1133">Transmembrane helix</keyword>
<dbReference type="Proteomes" id="UP000027920">
    <property type="component" value="Unassembled WGS sequence"/>
</dbReference>
<organism evidence="2 3">
    <name type="scientific">Exophiala aquamarina CBS 119918</name>
    <dbReference type="NCBI Taxonomy" id="1182545"/>
    <lineage>
        <taxon>Eukaryota</taxon>
        <taxon>Fungi</taxon>
        <taxon>Dikarya</taxon>
        <taxon>Ascomycota</taxon>
        <taxon>Pezizomycotina</taxon>
        <taxon>Eurotiomycetes</taxon>
        <taxon>Chaetothyriomycetidae</taxon>
        <taxon>Chaetothyriales</taxon>
        <taxon>Herpotrichiellaceae</taxon>
        <taxon>Exophiala</taxon>
    </lineage>
</organism>
<dbReference type="AlphaFoldDB" id="A0A072PYE0"/>
<evidence type="ECO:0000313" key="2">
    <source>
        <dbReference type="EMBL" id="KEF60635.1"/>
    </source>
</evidence>
<dbReference type="GO" id="GO:0016620">
    <property type="term" value="F:oxidoreductase activity, acting on the aldehyde or oxo group of donors, NAD or NADP as acceptor"/>
    <property type="evidence" value="ECO:0007669"/>
    <property type="project" value="InterPro"/>
</dbReference>
<accession>A0A072PYE0</accession>
<dbReference type="PANTHER" id="PTHR43111">
    <property type="entry name" value="ALDEHYDE DEHYDROGENASE B-RELATED"/>
    <property type="match status" value="1"/>
</dbReference>
<dbReference type="EMBL" id="AMGV01000002">
    <property type="protein sequence ID" value="KEF60635.1"/>
    <property type="molecule type" value="Genomic_DNA"/>
</dbReference>
<feature type="transmembrane region" description="Helical" evidence="1">
    <location>
        <begin position="445"/>
        <end position="473"/>
    </location>
</feature>
<reference evidence="2 3" key="1">
    <citation type="submission" date="2013-03" db="EMBL/GenBank/DDBJ databases">
        <title>The Genome Sequence of Exophiala aquamarina CBS 119918.</title>
        <authorList>
            <consortium name="The Broad Institute Genomics Platform"/>
            <person name="Cuomo C."/>
            <person name="de Hoog S."/>
            <person name="Gorbushina A."/>
            <person name="Walker B."/>
            <person name="Young S.K."/>
            <person name="Zeng Q."/>
            <person name="Gargeya S."/>
            <person name="Fitzgerald M."/>
            <person name="Haas B."/>
            <person name="Abouelleil A."/>
            <person name="Allen A.W."/>
            <person name="Alvarado L."/>
            <person name="Arachchi H.M."/>
            <person name="Berlin A.M."/>
            <person name="Chapman S.B."/>
            <person name="Gainer-Dewar J."/>
            <person name="Goldberg J."/>
            <person name="Griggs A."/>
            <person name="Gujja S."/>
            <person name="Hansen M."/>
            <person name="Howarth C."/>
            <person name="Imamovic A."/>
            <person name="Ireland A."/>
            <person name="Larimer J."/>
            <person name="McCowan C."/>
            <person name="Murphy C."/>
            <person name="Pearson M."/>
            <person name="Poon T.W."/>
            <person name="Priest M."/>
            <person name="Roberts A."/>
            <person name="Saif S."/>
            <person name="Shea T."/>
            <person name="Sisk P."/>
            <person name="Sykes S."/>
            <person name="Wortman J."/>
            <person name="Nusbaum C."/>
            <person name="Birren B."/>
        </authorList>
    </citation>
    <scope>NUCLEOTIDE SEQUENCE [LARGE SCALE GENOMIC DNA]</scope>
    <source>
        <strain evidence="2 3">CBS 119918</strain>
    </source>
</reference>
<dbReference type="InterPro" id="IPR016163">
    <property type="entry name" value="Ald_DH_C"/>
</dbReference>